<dbReference type="OrthoDB" id="278212at2759"/>
<dbReference type="EMBL" id="JAAIUW010000009">
    <property type="protein sequence ID" value="KAF7814481.1"/>
    <property type="molecule type" value="Genomic_DNA"/>
</dbReference>
<organism evidence="1 2">
    <name type="scientific">Senna tora</name>
    <dbReference type="NCBI Taxonomy" id="362788"/>
    <lineage>
        <taxon>Eukaryota</taxon>
        <taxon>Viridiplantae</taxon>
        <taxon>Streptophyta</taxon>
        <taxon>Embryophyta</taxon>
        <taxon>Tracheophyta</taxon>
        <taxon>Spermatophyta</taxon>
        <taxon>Magnoliopsida</taxon>
        <taxon>eudicotyledons</taxon>
        <taxon>Gunneridae</taxon>
        <taxon>Pentapetalae</taxon>
        <taxon>rosids</taxon>
        <taxon>fabids</taxon>
        <taxon>Fabales</taxon>
        <taxon>Fabaceae</taxon>
        <taxon>Caesalpinioideae</taxon>
        <taxon>Cassia clade</taxon>
        <taxon>Senna</taxon>
    </lineage>
</organism>
<dbReference type="Gene3D" id="3.10.280.10">
    <property type="entry name" value="Mitochondrial glycoprotein"/>
    <property type="match status" value="1"/>
</dbReference>
<dbReference type="AlphaFoldDB" id="A0A834T399"/>
<accession>A0A834T399</accession>
<dbReference type="GO" id="GO:0005759">
    <property type="term" value="C:mitochondrial matrix"/>
    <property type="evidence" value="ECO:0007669"/>
    <property type="project" value="InterPro"/>
</dbReference>
<dbReference type="InterPro" id="IPR003428">
    <property type="entry name" value="MAM33"/>
</dbReference>
<comment type="caution">
    <text evidence="1">The sequence shown here is derived from an EMBL/GenBank/DDBJ whole genome shotgun (WGS) entry which is preliminary data.</text>
</comment>
<dbReference type="Pfam" id="PF02330">
    <property type="entry name" value="MAM33"/>
    <property type="match status" value="1"/>
</dbReference>
<dbReference type="SUPFAM" id="SSF54529">
    <property type="entry name" value="Mitochondrial glycoprotein MAM33-like"/>
    <property type="match status" value="1"/>
</dbReference>
<dbReference type="InterPro" id="IPR036561">
    <property type="entry name" value="MAM33_sf"/>
</dbReference>
<evidence type="ECO:0000313" key="2">
    <source>
        <dbReference type="Proteomes" id="UP000634136"/>
    </source>
</evidence>
<dbReference type="FunFam" id="3.10.280.10:FF:000003">
    <property type="entry name" value="Mitochondrial glycoprotein"/>
    <property type="match status" value="1"/>
</dbReference>
<keyword evidence="2" id="KW-1185">Reference proteome</keyword>
<evidence type="ECO:0000313" key="1">
    <source>
        <dbReference type="EMBL" id="KAF7814481.1"/>
    </source>
</evidence>
<protein>
    <submittedName>
        <fullName evidence="1">MAM33 domain-containing protein</fullName>
    </submittedName>
</protein>
<dbReference type="Proteomes" id="UP000634136">
    <property type="component" value="Unassembled WGS sequence"/>
</dbReference>
<gene>
    <name evidence="1" type="ORF">G2W53_028450</name>
</gene>
<dbReference type="PANTHER" id="PTHR10826">
    <property type="entry name" value="COMPLEMENT COMPONENT 1"/>
    <property type="match status" value="1"/>
</dbReference>
<sequence length="236" mass="27112">MERLFRSLRKTLVQVLHHRRYGLSSETPLSHSRRTYSYVSEMRKSAFEGNILRLLRNEIQYELEHSPPKQQPVTKFGPFMVDDRAGEQWIKLKSKFGDEDIKVEVSTFDGSAPAPKSGGGGGGADEEDMQLHITFIVNISKGESGRILEIMCSAWPDTIEIRRLVIRASNNTIVQPYAGPEFKELDDELQDSLYDFLEARGINDELAVFLHDYMKNKNKIELIRWMGTVKSFIEKK</sequence>
<name>A0A834T399_9FABA</name>
<proteinExistence type="predicted"/>
<dbReference type="PANTHER" id="PTHR10826:SF36">
    <property type="entry name" value="OS08G0439900 PROTEIN"/>
    <property type="match status" value="1"/>
</dbReference>
<reference evidence="1" key="1">
    <citation type="submission" date="2020-09" db="EMBL/GenBank/DDBJ databases">
        <title>Genome-Enabled Discovery of Anthraquinone Biosynthesis in Senna tora.</title>
        <authorList>
            <person name="Kang S.-H."/>
            <person name="Pandey R.P."/>
            <person name="Lee C.-M."/>
            <person name="Sim J.-S."/>
            <person name="Jeong J.-T."/>
            <person name="Choi B.-S."/>
            <person name="Jung M."/>
            <person name="Ginzburg D."/>
            <person name="Zhao K."/>
            <person name="Won S.Y."/>
            <person name="Oh T.-J."/>
            <person name="Yu Y."/>
            <person name="Kim N.-H."/>
            <person name="Lee O.R."/>
            <person name="Lee T.-H."/>
            <person name="Bashyal P."/>
            <person name="Kim T.-S."/>
            <person name="Lee W.-H."/>
            <person name="Kawkins C."/>
            <person name="Kim C.-K."/>
            <person name="Kim J.S."/>
            <person name="Ahn B.O."/>
            <person name="Rhee S.Y."/>
            <person name="Sohng J.K."/>
        </authorList>
    </citation>
    <scope>NUCLEOTIDE SEQUENCE</scope>
    <source>
        <tissue evidence="1">Leaf</tissue>
    </source>
</reference>